<dbReference type="AlphaFoldDB" id="A0A4D6YDG6"/>
<gene>
    <name evidence="2" type="ORF">D9V81_00290</name>
</gene>
<keyword evidence="3" id="KW-1185">Reference proteome</keyword>
<evidence type="ECO:0000313" key="2">
    <source>
        <dbReference type="EMBL" id="QCI27062.1"/>
    </source>
</evidence>
<dbReference type="OrthoDB" id="6415116at2"/>
<organism evidence="2 3">
    <name type="scientific">Buchnera aphidicola</name>
    <name type="common">Therioaphis trifolii</name>
    <dbReference type="NCBI Taxonomy" id="1241884"/>
    <lineage>
        <taxon>Bacteria</taxon>
        <taxon>Pseudomonadati</taxon>
        <taxon>Pseudomonadota</taxon>
        <taxon>Gammaproteobacteria</taxon>
        <taxon>Enterobacterales</taxon>
        <taxon>Erwiniaceae</taxon>
        <taxon>Buchnera</taxon>
    </lineage>
</organism>
<sequence>MSNKNILNNWKKWYPKNIKNNIQDNYFKQDKNNISLLNIYFEKGFKIGIKEGYKLQLKKEEFYFYNEKCIIKNKMKKLLKSFDFAFKNLDTIIVNKLLKMVLKISLKCLNYPIKLNEKEIVKKIKKIISKKILSKNIIFQISKNDKDIFNKYFKKLFYKYNYIIKYNNNINSGECIINLENETIDSTALTKWKELYRLFCNKEDL</sequence>
<dbReference type="Proteomes" id="UP000298603">
    <property type="component" value="Chromosome"/>
</dbReference>
<evidence type="ECO:0000259" key="1">
    <source>
        <dbReference type="Pfam" id="PF02108"/>
    </source>
</evidence>
<proteinExistence type="predicted"/>
<dbReference type="InterPro" id="IPR018035">
    <property type="entry name" value="Flagellar_FliH/T3SS_HrpE"/>
</dbReference>
<feature type="domain" description="Flagellar assembly protein FliH/Type III secretion system HrpE" evidence="1">
    <location>
        <begin position="72"/>
        <end position="195"/>
    </location>
</feature>
<accession>A0A4D6YDG6</accession>
<reference evidence="2 3" key="1">
    <citation type="submission" date="2018-10" db="EMBL/GenBank/DDBJ databases">
        <title>Comparative functional genomics of the obligate endosymbiont Buchnera aphidicola.</title>
        <authorList>
            <person name="Chong R.A."/>
        </authorList>
    </citation>
    <scope>NUCLEOTIDE SEQUENCE [LARGE SCALE GENOMIC DNA]</scope>
    <source>
        <strain evidence="2 3">Tma</strain>
    </source>
</reference>
<protein>
    <recommendedName>
        <fullName evidence="1">Flagellar assembly protein FliH/Type III secretion system HrpE domain-containing protein</fullName>
    </recommendedName>
</protein>
<dbReference type="Pfam" id="PF02108">
    <property type="entry name" value="FliH"/>
    <property type="match status" value="1"/>
</dbReference>
<dbReference type="RefSeq" id="WP_158349328.1">
    <property type="nucleotide sequence ID" value="NZ_CP032996.1"/>
</dbReference>
<dbReference type="EMBL" id="CP032996">
    <property type="protein sequence ID" value="QCI27062.1"/>
    <property type="molecule type" value="Genomic_DNA"/>
</dbReference>
<name>A0A4D6YDG6_9GAMM</name>
<evidence type="ECO:0000313" key="3">
    <source>
        <dbReference type="Proteomes" id="UP000298603"/>
    </source>
</evidence>